<feature type="compositionally biased region" description="Polar residues" evidence="1">
    <location>
        <begin position="62"/>
        <end position="76"/>
    </location>
</feature>
<feature type="compositionally biased region" description="Polar residues" evidence="1">
    <location>
        <begin position="110"/>
        <end position="119"/>
    </location>
</feature>
<feature type="region of interest" description="Disordered" evidence="1">
    <location>
        <begin position="110"/>
        <end position="148"/>
    </location>
</feature>
<reference evidence="2 3" key="1">
    <citation type="submission" date="2015-06" db="EMBL/GenBank/DDBJ databases">
        <title>Survival trade-offs in plant roots during colonization by closely related pathogenic and mutualistic fungi.</title>
        <authorList>
            <person name="Hacquard S."/>
            <person name="Kracher B."/>
            <person name="Hiruma K."/>
            <person name="Weinman A."/>
            <person name="Muench P."/>
            <person name="Garrido Oter R."/>
            <person name="Ver Loren van Themaat E."/>
            <person name="Dallerey J.-F."/>
            <person name="Damm U."/>
            <person name="Henrissat B."/>
            <person name="Lespinet O."/>
            <person name="Thon M."/>
            <person name="Kemen E."/>
            <person name="McHardy A.C."/>
            <person name="Schulze-Lefert P."/>
            <person name="O'Connell R.J."/>
        </authorList>
    </citation>
    <scope>NUCLEOTIDE SEQUENCE [LARGE SCALE GENOMIC DNA]</scope>
    <source>
        <strain evidence="2 3">MAFF 238704</strain>
    </source>
</reference>
<evidence type="ECO:0000256" key="1">
    <source>
        <dbReference type="SAM" id="MobiDB-lite"/>
    </source>
</evidence>
<name>A0A167E8T4_COLIC</name>
<proteinExistence type="predicted"/>
<accession>A0A167E8T4</accession>
<organism evidence="2 3">
    <name type="scientific">Colletotrichum incanum</name>
    <name type="common">Soybean anthracnose fungus</name>
    <dbReference type="NCBI Taxonomy" id="1573173"/>
    <lineage>
        <taxon>Eukaryota</taxon>
        <taxon>Fungi</taxon>
        <taxon>Dikarya</taxon>
        <taxon>Ascomycota</taxon>
        <taxon>Pezizomycotina</taxon>
        <taxon>Sordariomycetes</taxon>
        <taxon>Hypocreomycetidae</taxon>
        <taxon>Glomerellales</taxon>
        <taxon>Glomerellaceae</taxon>
        <taxon>Colletotrichum</taxon>
        <taxon>Colletotrichum spaethianum species complex</taxon>
    </lineage>
</organism>
<comment type="caution">
    <text evidence="2">The sequence shown here is derived from an EMBL/GenBank/DDBJ whole genome shotgun (WGS) entry which is preliminary data.</text>
</comment>
<dbReference type="AlphaFoldDB" id="A0A167E8T4"/>
<gene>
    <name evidence="2" type="ORF">CI238_08812</name>
</gene>
<keyword evidence="3" id="KW-1185">Reference proteome</keyword>
<sequence length="148" mass="16401">SIPAIVVFSQSTVVPTTTYTYQQDALGMLSLARPKCLPFPRLPRNHSLFAHPDKFGKARTRAPSQVKSKANVQTAQVPPYQRHRGDGQHLLHGKHARFFQNPYAILASRGKQTPHTSCGNPRALGPQHRWTPRGTVDARSCPLHAPPD</sequence>
<feature type="region of interest" description="Disordered" evidence="1">
    <location>
        <begin position="58"/>
        <end position="87"/>
    </location>
</feature>
<feature type="non-terminal residue" evidence="2">
    <location>
        <position position="1"/>
    </location>
</feature>
<dbReference type="Proteomes" id="UP000076584">
    <property type="component" value="Unassembled WGS sequence"/>
</dbReference>
<protein>
    <submittedName>
        <fullName evidence="2">Uncharacterized protein</fullName>
    </submittedName>
</protein>
<dbReference type="EMBL" id="LFIW01000780">
    <property type="protein sequence ID" value="KZL84830.1"/>
    <property type="molecule type" value="Genomic_DNA"/>
</dbReference>
<evidence type="ECO:0000313" key="2">
    <source>
        <dbReference type="EMBL" id="KZL84830.1"/>
    </source>
</evidence>
<evidence type="ECO:0000313" key="3">
    <source>
        <dbReference type="Proteomes" id="UP000076584"/>
    </source>
</evidence>